<dbReference type="InterPro" id="IPR044822">
    <property type="entry name" value="Myb_DNA-bind_4"/>
</dbReference>
<protein>
    <submittedName>
        <fullName evidence="8">Trihelix transcription factor GT-2</fullName>
    </submittedName>
</protein>
<evidence type="ECO:0000256" key="3">
    <source>
        <dbReference type="ARBA" id="ARBA00023125"/>
    </source>
</evidence>
<keyword evidence="3" id="KW-0238">DNA-binding</keyword>
<sequence>MELFSGDRPITNPDHFPEHIAPFPVAADLIYDEQAAVIRSPEIEHRQQLPPQKLRPIRCNGKAPAEQHSDPQSCELIPEIEDISGNLLSVASPEVGFLSQRMCLLNGASKEFSDSAVKVDVGELEENSGGIFGNGYFEAKAMAALPNITNPNPDDTESSSSSDDGGDSSEGITLPGKRKRKRRTRKKLEFFLESLARKVIKNQEQMHMQLIELLEKRERDRIVREEAWKQQEMDRAKRYEEVRAQETSRSLALISFIQNVLGHEIHCPQSLENSSLEEEIQNQEIQNQRDLRYDPSNKRWPKSEVQALITLRTTLDHKFRNMGAKGSIWEEISAGMSSMGYTRTAKKCKEKWENINKYYRRSTGSGKKLPYFNELDVLYKMDSSIQEIPLTTQTLIHVIVQKPSTRTMRKKILQRSKW</sequence>
<keyword evidence="4" id="KW-0804">Transcription</keyword>
<evidence type="ECO:0000313" key="9">
    <source>
        <dbReference type="Proteomes" id="UP000288805"/>
    </source>
</evidence>
<proteinExistence type="predicted"/>
<dbReference type="EMBL" id="QGNW01000186">
    <property type="protein sequence ID" value="RVW87160.1"/>
    <property type="molecule type" value="Genomic_DNA"/>
</dbReference>
<dbReference type="Proteomes" id="UP000288805">
    <property type="component" value="Unassembled WGS sequence"/>
</dbReference>
<dbReference type="GO" id="GO:0006355">
    <property type="term" value="P:regulation of DNA-templated transcription"/>
    <property type="evidence" value="ECO:0007669"/>
    <property type="project" value="UniProtKB-ARBA"/>
</dbReference>
<comment type="subcellular location">
    <subcellularLocation>
        <location evidence="1">Nucleus</location>
    </subcellularLocation>
</comment>
<dbReference type="PANTHER" id="PTHR21654">
    <property type="entry name" value="FI21293P1"/>
    <property type="match status" value="1"/>
</dbReference>
<dbReference type="InterPro" id="IPR001005">
    <property type="entry name" value="SANT/Myb"/>
</dbReference>
<organism evidence="8 9">
    <name type="scientific">Vitis vinifera</name>
    <name type="common">Grape</name>
    <dbReference type="NCBI Taxonomy" id="29760"/>
    <lineage>
        <taxon>Eukaryota</taxon>
        <taxon>Viridiplantae</taxon>
        <taxon>Streptophyta</taxon>
        <taxon>Embryophyta</taxon>
        <taxon>Tracheophyta</taxon>
        <taxon>Spermatophyta</taxon>
        <taxon>Magnoliopsida</taxon>
        <taxon>eudicotyledons</taxon>
        <taxon>Gunneridae</taxon>
        <taxon>Pentapetalae</taxon>
        <taxon>rosids</taxon>
        <taxon>Vitales</taxon>
        <taxon>Vitaceae</taxon>
        <taxon>Viteae</taxon>
        <taxon>Vitis</taxon>
    </lineage>
</organism>
<dbReference type="FunFam" id="1.10.10.60:FF:000092">
    <property type="entry name" value="Trihelix transcription factor GT-2"/>
    <property type="match status" value="1"/>
</dbReference>
<keyword evidence="2" id="KW-0805">Transcription regulation</keyword>
<evidence type="ECO:0000259" key="7">
    <source>
        <dbReference type="PROSITE" id="PS50090"/>
    </source>
</evidence>
<dbReference type="AlphaFoldDB" id="A0A438HRX4"/>
<dbReference type="PROSITE" id="PS50090">
    <property type="entry name" value="MYB_LIKE"/>
    <property type="match status" value="1"/>
</dbReference>
<comment type="caution">
    <text evidence="8">The sequence shown here is derived from an EMBL/GenBank/DDBJ whole genome shotgun (WGS) entry which is preliminary data.</text>
</comment>
<reference evidence="8 9" key="1">
    <citation type="journal article" date="2018" name="PLoS Genet.">
        <title>Population sequencing reveals clonal diversity and ancestral inbreeding in the grapevine cultivar Chardonnay.</title>
        <authorList>
            <person name="Roach M.J."/>
            <person name="Johnson D.L."/>
            <person name="Bohlmann J."/>
            <person name="van Vuuren H.J."/>
            <person name="Jones S.J."/>
            <person name="Pretorius I.S."/>
            <person name="Schmidt S.A."/>
            <person name="Borneman A.R."/>
        </authorList>
    </citation>
    <scope>NUCLEOTIDE SEQUENCE [LARGE SCALE GENOMIC DNA]</scope>
    <source>
        <strain evidence="9">cv. Chardonnay</strain>
        <tissue evidence="8">Leaf</tissue>
    </source>
</reference>
<evidence type="ECO:0000256" key="2">
    <source>
        <dbReference type="ARBA" id="ARBA00023015"/>
    </source>
</evidence>
<dbReference type="Gene3D" id="1.10.10.60">
    <property type="entry name" value="Homeodomain-like"/>
    <property type="match status" value="1"/>
</dbReference>
<dbReference type="GO" id="GO:0003677">
    <property type="term" value="F:DNA binding"/>
    <property type="evidence" value="ECO:0007669"/>
    <property type="project" value="UniProtKB-KW"/>
</dbReference>
<accession>A0A438HRX4</accession>
<evidence type="ECO:0000256" key="5">
    <source>
        <dbReference type="ARBA" id="ARBA00023242"/>
    </source>
</evidence>
<feature type="domain" description="Myb-like" evidence="7">
    <location>
        <begin position="292"/>
        <end position="356"/>
    </location>
</feature>
<dbReference type="SMART" id="SM00717">
    <property type="entry name" value="SANT"/>
    <property type="match status" value="1"/>
</dbReference>
<dbReference type="Pfam" id="PF13837">
    <property type="entry name" value="Myb_DNA-bind_4"/>
    <property type="match status" value="1"/>
</dbReference>
<gene>
    <name evidence="8" type="primary">GT-2_8</name>
    <name evidence="8" type="ORF">CK203_026923</name>
</gene>
<dbReference type="CDD" id="cd12203">
    <property type="entry name" value="GT1"/>
    <property type="match status" value="1"/>
</dbReference>
<name>A0A438HRX4_VITVI</name>
<evidence type="ECO:0000256" key="1">
    <source>
        <dbReference type="ARBA" id="ARBA00004123"/>
    </source>
</evidence>
<evidence type="ECO:0000313" key="8">
    <source>
        <dbReference type="EMBL" id="RVW87160.1"/>
    </source>
</evidence>
<evidence type="ECO:0000256" key="6">
    <source>
        <dbReference type="SAM" id="MobiDB-lite"/>
    </source>
</evidence>
<evidence type="ECO:0000256" key="4">
    <source>
        <dbReference type="ARBA" id="ARBA00023163"/>
    </source>
</evidence>
<feature type="region of interest" description="Disordered" evidence="6">
    <location>
        <begin position="147"/>
        <end position="181"/>
    </location>
</feature>
<keyword evidence="5" id="KW-0539">Nucleus</keyword>
<dbReference type="PANTHER" id="PTHR21654:SF7">
    <property type="entry name" value="HOMEODOMAIN-LIKE SUPERFAMILY PROTEIN"/>
    <property type="match status" value="1"/>
</dbReference>
<dbReference type="GO" id="GO:0005634">
    <property type="term" value="C:nucleus"/>
    <property type="evidence" value="ECO:0007669"/>
    <property type="project" value="UniProtKB-SubCell"/>
</dbReference>